<keyword evidence="8" id="KW-1185">Reference proteome</keyword>
<name>A0A1Y1MPL3_PHOPY</name>
<dbReference type="InterPro" id="IPR045238">
    <property type="entry name" value="Tim23-like"/>
</dbReference>
<dbReference type="EMBL" id="VVIM01000010">
    <property type="protein sequence ID" value="KAB0791992.1"/>
    <property type="molecule type" value="Genomic_DNA"/>
</dbReference>
<keyword evidence="2 5" id="KW-0812">Transmembrane</keyword>
<dbReference type="FunCoup" id="A0A1Y1MPL3">
    <property type="interactions" value="668"/>
</dbReference>
<gene>
    <name evidence="7" type="ORF">PPYR_13953</name>
</gene>
<reference evidence="6" key="1">
    <citation type="journal article" date="2016" name="Sci. Rep.">
        <title>Molecular characterization of firefly nuptial gifts: a multi-omics approach sheds light on postcopulatory sexual selection.</title>
        <authorList>
            <person name="Al-Wathiqui N."/>
            <person name="Fallon T.R."/>
            <person name="South A."/>
            <person name="Weng J.K."/>
            <person name="Lewis S.M."/>
        </authorList>
    </citation>
    <scope>NUCLEOTIDE SEQUENCE</scope>
</reference>
<sequence>MATINDNNDIYSQNYGNNPGLPGSYKPFTSPYLNFDPGYVPVNQPEFIFLDGNNKQRGRFELAFGQIGGSCMAGAAIGGATGFYNGFKATTLAGETGKLRQTQILNHIMKKGSATANTLGSIAVIYSAFGVILSWARGTDDDLNTMAAATATGCLYKSSAGLRKCGMGAAVGLGLSAAFALWNSKDKLAQLTQFNPAER</sequence>
<feature type="transmembrane region" description="Helical" evidence="5">
    <location>
        <begin position="114"/>
        <end position="136"/>
    </location>
</feature>
<dbReference type="GO" id="GO:0005744">
    <property type="term" value="C:TIM23 mitochondrial import inner membrane translocase complex"/>
    <property type="evidence" value="ECO:0007669"/>
    <property type="project" value="TreeGrafter"/>
</dbReference>
<evidence type="ECO:0000313" key="8">
    <source>
        <dbReference type="Proteomes" id="UP000327044"/>
    </source>
</evidence>
<dbReference type="GO" id="GO:0030150">
    <property type="term" value="P:protein import into mitochondrial matrix"/>
    <property type="evidence" value="ECO:0007669"/>
    <property type="project" value="TreeGrafter"/>
</dbReference>
<dbReference type="GO" id="GO:0008320">
    <property type="term" value="F:protein transmembrane transporter activity"/>
    <property type="evidence" value="ECO:0007669"/>
    <property type="project" value="TreeGrafter"/>
</dbReference>
<evidence type="ECO:0000313" key="6">
    <source>
        <dbReference type="EMBL" id="JAV87591.1"/>
    </source>
</evidence>
<proteinExistence type="predicted"/>
<keyword evidence="4 5" id="KW-0472">Membrane</keyword>
<feature type="transmembrane region" description="Helical" evidence="5">
    <location>
        <begin position="166"/>
        <end position="183"/>
    </location>
</feature>
<evidence type="ECO:0000313" key="7">
    <source>
        <dbReference type="EMBL" id="KAB0791992.1"/>
    </source>
</evidence>
<reference evidence="7" key="3">
    <citation type="submission" date="2019-08" db="EMBL/GenBank/DDBJ databases">
        <authorList>
            <consortium name="Photinus pyralis genome working group"/>
            <person name="Fallon T.R."/>
            <person name="Sander Lower S.E."/>
            <person name="Weng J.-K."/>
        </authorList>
    </citation>
    <scope>NUCLEOTIDE SEQUENCE</scope>
    <source>
        <strain evidence="7">1611_PpyrPB1</strain>
        <tissue evidence="7">Whole body</tissue>
    </source>
</reference>
<evidence type="ECO:0000256" key="1">
    <source>
        <dbReference type="ARBA" id="ARBA00004141"/>
    </source>
</evidence>
<evidence type="ECO:0000256" key="4">
    <source>
        <dbReference type="ARBA" id="ARBA00023136"/>
    </source>
</evidence>
<dbReference type="Pfam" id="PF02466">
    <property type="entry name" value="Tim17"/>
    <property type="match status" value="1"/>
</dbReference>
<evidence type="ECO:0000256" key="5">
    <source>
        <dbReference type="SAM" id="Phobius"/>
    </source>
</evidence>
<comment type="subcellular location">
    <subcellularLocation>
        <location evidence="1">Membrane</location>
        <topology evidence="1">Multi-pass membrane protein</topology>
    </subcellularLocation>
</comment>
<dbReference type="PANTHER" id="PTHR15371:SF0">
    <property type="entry name" value="SD19278P"/>
    <property type="match status" value="1"/>
</dbReference>
<dbReference type="AlphaFoldDB" id="A0A1Y1MPL3"/>
<dbReference type="EMBL" id="GEZM01025094">
    <property type="protein sequence ID" value="JAV87591.1"/>
    <property type="molecule type" value="Transcribed_RNA"/>
</dbReference>
<reference evidence="7 8" key="2">
    <citation type="journal article" date="2018" name="Elife">
        <title>Firefly genomes illuminate parallel origins of bioluminescence in beetles.</title>
        <authorList>
            <person name="Fallon T.R."/>
            <person name="Lower S.E."/>
            <person name="Chang C.H."/>
            <person name="Bessho-Uehara M."/>
            <person name="Martin G.J."/>
            <person name="Bewick A.J."/>
            <person name="Behringer M."/>
            <person name="Debat H.J."/>
            <person name="Wong I."/>
            <person name="Day J.C."/>
            <person name="Suvorov A."/>
            <person name="Silva C.J."/>
            <person name="Stanger-Hall K.F."/>
            <person name="Hall D.W."/>
            <person name="Schmitz R.J."/>
            <person name="Nelson D.R."/>
            <person name="Lewis S.M."/>
            <person name="Shigenobu S."/>
            <person name="Bybee S.M."/>
            <person name="Larracuente A.M."/>
            <person name="Oba Y."/>
            <person name="Weng J.K."/>
        </authorList>
    </citation>
    <scope>NUCLEOTIDE SEQUENCE [LARGE SCALE GENOMIC DNA]</scope>
    <source>
        <strain evidence="7">1611_PpyrPB1</strain>
        <tissue evidence="7">Whole body</tissue>
    </source>
</reference>
<evidence type="ECO:0000256" key="2">
    <source>
        <dbReference type="ARBA" id="ARBA00022692"/>
    </source>
</evidence>
<dbReference type="InParanoid" id="A0A1Y1MPL3"/>
<dbReference type="Proteomes" id="UP000327044">
    <property type="component" value="Unassembled WGS sequence"/>
</dbReference>
<evidence type="ECO:0000256" key="3">
    <source>
        <dbReference type="ARBA" id="ARBA00022989"/>
    </source>
</evidence>
<dbReference type="OrthoDB" id="159299at2759"/>
<accession>A0A1Y1MPL3</accession>
<keyword evidence="3 5" id="KW-1133">Transmembrane helix</keyword>
<evidence type="ECO:0008006" key="9">
    <source>
        <dbReference type="Google" id="ProtNLM"/>
    </source>
</evidence>
<dbReference type="PANTHER" id="PTHR15371">
    <property type="entry name" value="TIM23"/>
    <property type="match status" value="1"/>
</dbReference>
<organism evidence="6">
    <name type="scientific">Photinus pyralis</name>
    <name type="common">Common eastern firefly</name>
    <name type="synonym">Lampyris pyralis</name>
    <dbReference type="NCBI Taxonomy" id="7054"/>
    <lineage>
        <taxon>Eukaryota</taxon>
        <taxon>Metazoa</taxon>
        <taxon>Ecdysozoa</taxon>
        <taxon>Arthropoda</taxon>
        <taxon>Hexapoda</taxon>
        <taxon>Insecta</taxon>
        <taxon>Pterygota</taxon>
        <taxon>Neoptera</taxon>
        <taxon>Endopterygota</taxon>
        <taxon>Coleoptera</taxon>
        <taxon>Polyphaga</taxon>
        <taxon>Elateriformia</taxon>
        <taxon>Elateroidea</taxon>
        <taxon>Lampyridae</taxon>
        <taxon>Lampyrinae</taxon>
        <taxon>Photinus</taxon>
    </lineage>
</organism>
<protein>
    <recommendedName>
        <fullName evidence="9">Mitochondrial import inner membrane translocase subunit TIM23</fullName>
    </recommendedName>
</protein>